<dbReference type="PANTHER" id="PTHR46353">
    <property type="entry name" value="ZINC FINGER PROTEIN 5"/>
    <property type="match status" value="1"/>
</dbReference>
<keyword evidence="1" id="KW-0863">Zinc-finger</keyword>
<dbReference type="PANTHER" id="PTHR46353:SF9">
    <property type="entry name" value="ZINC FINGER PROTEIN GIS3"/>
    <property type="match status" value="1"/>
</dbReference>
<dbReference type="Proteomes" id="UP001603857">
    <property type="component" value="Unassembled WGS sequence"/>
</dbReference>
<evidence type="ECO:0000313" key="4">
    <source>
        <dbReference type="EMBL" id="KAL2344138.1"/>
    </source>
</evidence>
<proteinExistence type="predicted"/>
<organism evidence="4 5">
    <name type="scientific">Flemingia macrophylla</name>
    <dbReference type="NCBI Taxonomy" id="520843"/>
    <lineage>
        <taxon>Eukaryota</taxon>
        <taxon>Viridiplantae</taxon>
        <taxon>Streptophyta</taxon>
        <taxon>Embryophyta</taxon>
        <taxon>Tracheophyta</taxon>
        <taxon>Spermatophyta</taxon>
        <taxon>Magnoliopsida</taxon>
        <taxon>eudicotyledons</taxon>
        <taxon>Gunneridae</taxon>
        <taxon>Pentapetalae</taxon>
        <taxon>rosids</taxon>
        <taxon>fabids</taxon>
        <taxon>Fabales</taxon>
        <taxon>Fabaceae</taxon>
        <taxon>Papilionoideae</taxon>
        <taxon>50 kb inversion clade</taxon>
        <taxon>NPAAA clade</taxon>
        <taxon>indigoferoid/millettioid clade</taxon>
        <taxon>Phaseoleae</taxon>
        <taxon>Flemingia</taxon>
    </lineage>
</organism>
<feature type="compositionally biased region" description="Low complexity" evidence="2">
    <location>
        <begin position="14"/>
        <end position="47"/>
    </location>
</feature>
<sequence length="281" mass="31229">MEDDLLMHDDVADTTTKASSTSTSPSPSHLPESAVVAGAGADGPPSSDDQKYECQYCYRELANLQALDGHQNAHKKERQQLKRAQLQASQNATVSFVRNPMISAFPPPPPLLASPGYMVVPTTPPSWVYVLPYAAPPPFHGGKCSVRGPKQHHQVPCPRHEKQIPGFFKSELIEPVFKLMLEFLRQTDSHLLNAYPMLAYAANADKISLDYALLRDNPDVVALEYDNILVTVFDTGWPPPETLTRSEQSPRMQRELGEVCFELEWDPFKANTSLNVFLIAT</sequence>
<protein>
    <recommendedName>
        <fullName evidence="3">C2H2-type domain-containing protein</fullName>
    </recommendedName>
</protein>
<evidence type="ECO:0000313" key="5">
    <source>
        <dbReference type="Proteomes" id="UP001603857"/>
    </source>
</evidence>
<keyword evidence="1" id="KW-0862">Zinc</keyword>
<dbReference type="PROSITE" id="PS00028">
    <property type="entry name" value="ZINC_FINGER_C2H2_1"/>
    <property type="match status" value="1"/>
</dbReference>
<dbReference type="InterPro" id="IPR044299">
    <property type="entry name" value="GIS3/ZFP5/ZFP6"/>
</dbReference>
<keyword evidence="5" id="KW-1185">Reference proteome</keyword>
<dbReference type="Gene3D" id="3.20.20.80">
    <property type="entry name" value="Glycosidases"/>
    <property type="match status" value="1"/>
</dbReference>
<evidence type="ECO:0000256" key="2">
    <source>
        <dbReference type="SAM" id="MobiDB-lite"/>
    </source>
</evidence>
<dbReference type="Gene3D" id="3.30.160.60">
    <property type="entry name" value="Classic Zinc Finger"/>
    <property type="match status" value="1"/>
</dbReference>
<evidence type="ECO:0000256" key="1">
    <source>
        <dbReference type="PROSITE-ProRule" id="PRU00042"/>
    </source>
</evidence>
<feature type="compositionally biased region" description="Basic and acidic residues" evidence="2">
    <location>
        <begin position="1"/>
        <end position="11"/>
    </location>
</feature>
<comment type="caution">
    <text evidence="4">The sequence shown here is derived from an EMBL/GenBank/DDBJ whole genome shotgun (WGS) entry which is preliminary data.</text>
</comment>
<gene>
    <name evidence="4" type="ORF">Fmac_005423</name>
</gene>
<dbReference type="GO" id="GO:0008270">
    <property type="term" value="F:zinc ion binding"/>
    <property type="evidence" value="ECO:0007669"/>
    <property type="project" value="UniProtKB-KW"/>
</dbReference>
<accession>A0ABD1N839</accession>
<feature type="region of interest" description="Disordered" evidence="2">
    <location>
        <begin position="1"/>
        <end position="50"/>
    </location>
</feature>
<dbReference type="PROSITE" id="PS50157">
    <property type="entry name" value="ZINC_FINGER_C2H2_2"/>
    <property type="match status" value="1"/>
</dbReference>
<dbReference type="EMBL" id="JBGMDY010000002">
    <property type="protein sequence ID" value="KAL2344138.1"/>
    <property type="molecule type" value="Genomic_DNA"/>
</dbReference>
<reference evidence="4 5" key="1">
    <citation type="submission" date="2024-08" db="EMBL/GenBank/DDBJ databases">
        <title>Insights into the chromosomal genome structure of Flemingia macrophylla.</title>
        <authorList>
            <person name="Ding Y."/>
            <person name="Zhao Y."/>
            <person name="Bi W."/>
            <person name="Wu M."/>
            <person name="Zhao G."/>
            <person name="Gong Y."/>
            <person name="Li W."/>
            <person name="Zhang P."/>
        </authorList>
    </citation>
    <scope>NUCLEOTIDE SEQUENCE [LARGE SCALE GENOMIC DNA]</scope>
    <source>
        <strain evidence="4">DYQJB</strain>
        <tissue evidence="4">Leaf</tissue>
    </source>
</reference>
<name>A0ABD1N839_9FABA</name>
<keyword evidence="1" id="KW-0479">Metal-binding</keyword>
<dbReference type="AlphaFoldDB" id="A0ABD1N839"/>
<feature type="domain" description="C2H2-type" evidence="3">
    <location>
        <begin position="52"/>
        <end position="79"/>
    </location>
</feature>
<dbReference type="InterPro" id="IPR013087">
    <property type="entry name" value="Znf_C2H2_type"/>
</dbReference>
<evidence type="ECO:0000259" key="3">
    <source>
        <dbReference type="PROSITE" id="PS50157"/>
    </source>
</evidence>